<dbReference type="GeneID" id="5036742"/>
<accession>A0DKJ3</accession>
<evidence type="ECO:0000256" key="1">
    <source>
        <dbReference type="SAM" id="Phobius"/>
    </source>
</evidence>
<keyword evidence="1" id="KW-0472">Membrane</keyword>
<keyword evidence="1" id="KW-1133">Transmembrane helix</keyword>
<evidence type="ECO:0008006" key="4">
    <source>
        <dbReference type="Google" id="ProtNLM"/>
    </source>
</evidence>
<sequence length="243" mass="29516">MIEYTPADQIDDYFLFKNYQMNSFLNIAIVISHYLKEIIIYWQHAFSRDPKRKIFNFIYFQSITTLSIRILDRLQIYCYSIPKFLGNTNFILMLDFIMRFMIFVMIEDSLNSQIFLMNNDLSWQEQNNQFLTRNSLSGLQVRKCNRQLDDILNMLHNQQIDLNNEIKSCFTFHNIFGSPQQTFPTFLNCFISFVSIRFFSPFWIIKIEFSLVDFDQKMIFWEQFTKYSYCKRFDELQTIDNSY</sequence>
<organism evidence="2 3">
    <name type="scientific">Paramecium tetraurelia</name>
    <dbReference type="NCBI Taxonomy" id="5888"/>
    <lineage>
        <taxon>Eukaryota</taxon>
        <taxon>Sar</taxon>
        <taxon>Alveolata</taxon>
        <taxon>Ciliophora</taxon>
        <taxon>Intramacronucleata</taxon>
        <taxon>Oligohymenophorea</taxon>
        <taxon>Peniculida</taxon>
        <taxon>Parameciidae</taxon>
        <taxon>Paramecium</taxon>
    </lineage>
</organism>
<reference evidence="2 3" key="1">
    <citation type="journal article" date="2006" name="Nature">
        <title>Global trends of whole-genome duplications revealed by the ciliate Paramecium tetraurelia.</title>
        <authorList>
            <consortium name="Genoscope"/>
            <person name="Aury J.-M."/>
            <person name="Jaillon O."/>
            <person name="Duret L."/>
            <person name="Noel B."/>
            <person name="Jubin C."/>
            <person name="Porcel B.M."/>
            <person name="Segurens B."/>
            <person name="Daubin V."/>
            <person name="Anthouard V."/>
            <person name="Aiach N."/>
            <person name="Arnaiz O."/>
            <person name="Billaut A."/>
            <person name="Beisson J."/>
            <person name="Blanc I."/>
            <person name="Bouhouche K."/>
            <person name="Camara F."/>
            <person name="Duharcourt S."/>
            <person name="Guigo R."/>
            <person name="Gogendeau D."/>
            <person name="Katinka M."/>
            <person name="Keller A.-M."/>
            <person name="Kissmehl R."/>
            <person name="Klotz C."/>
            <person name="Koll F."/>
            <person name="Le Moue A."/>
            <person name="Lepere C."/>
            <person name="Malinsky S."/>
            <person name="Nowacki M."/>
            <person name="Nowak J.K."/>
            <person name="Plattner H."/>
            <person name="Poulain J."/>
            <person name="Ruiz F."/>
            <person name="Serrano V."/>
            <person name="Zagulski M."/>
            <person name="Dessen P."/>
            <person name="Betermier M."/>
            <person name="Weissenbach J."/>
            <person name="Scarpelli C."/>
            <person name="Schachter V."/>
            <person name="Sperling L."/>
            <person name="Meyer E."/>
            <person name="Cohen J."/>
            <person name="Wincker P."/>
        </authorList>
    </citation>
    <scope>NUCLEOTIDE SEQUENCE [LARGE SCALE GENOMIC DNA]</scope>
    <source>
        <strain evidence="2 3">Stock d4-2</strain>
    </source>
</reference>
<gene>
    <name evidence="2" type="ORF">GSPATT00017890001</name>
</gene>
<feature type="transmembrane region" description="Helical" evidence="1">
    <location>
        <begin position="84"/>
        <end position="106"/>
    </location>
</feature>
<dbReference type="RefSeq" id="XP_001450957.1">
    <property type="nucleotide sequence ID" value="XM_001450920.1"/>
</dbReference>
<evidence type="ECO:0000313" key="2">
    <source>
        <dbReference type="EMBL" id="CAK83560.1"/>
    </source>
</evidence>
<keyword evidence="3" id="KW-1185">Reference proteome</keyword>
<protein>
    <recommendedName>
        <fullName evidence="4">Transmembrane protein</fullName>
    </recommendedName>
</protein>
<dbReference type="Proteomes" id="UP000000600">
    <property type="component" value="Unassembled WGS sequence"/>
</dbReference>
<dbReference type="KEGG" id="ptm:GSPATT00017890001"/>
<name>A0DKJ3_PARTE</name>
<dbReference type="AlphaFoldDB" id="A0DKJ3"/>
<proteinExistence type="predicted"/>
<feature type="transmembrane region" description="Helical" evidence="1">
    <location>
        <begin position="23"/>
        <end position="42"/>
    </location>
</feature>
<feature type="transmembrane region" description="Helical" evidence="1">
    <location>
        <begin position="54"/>
        <end position="72"/>
    </location>
</feature>
<dbReference type="InParanoid" id="A0DKJ3"/>
<keyword evidence="1" id="KW-0812">Transmembrane</keyword>
<dbReference type="EMBL" id="CT868474">
    <property type="protein sequence ID" value="CAK83560.1"/>
    <property type="molecule type" value="Genomic_DNA"/>
</dbReference>
<dbReference type="HOGENOM" id="CLU_1144446_0_0_1"/>
<evidence type="ECO:0000313" key="3">
    <source>
        <dbReference type="Proteomes" id="UP000000600"/>
    </source>
</evidence>